<dbReference type="InterPro" id="IPR028082">
    <property type="entry name" value="Peripla_BP_I"/>
</dbReference>
<keyword evidence="3" id="KW-0804">Transcription</keyword>
<dbReference type="PROSITE" id="PS50932">
    <property type="entry name" value="HTH_LACI_2"/>
    <property type="match status" value="1"/>
</dbReference>
<evidence type="ECO:0000313" key="5">
    <source>
        <dbReference type="EMBL" id="MCY9693635.1"/>
    </source>
</evidence>
<evidence type="ECO:0000313" key="6">
    <source>
        <dbReference type="Proteomes" id="UP001527099"/>
    </source>
</evidence>
<dbReference type="Gene3D" id="1.10.260.40">
    <property type="entry name" value="lambda repressor-like DNA-binding domains"/>
    <property type="match status" value="1"/>
</dbReference>
<dbReference type="SUPFAM" id="SSF53822">
    <property type="entry name" value="Periplasmic binding protein-like I"/>
    <property type="match status" value="1"/>
</dbReference>
<evidence type="ECO:0000256" key="1">
    <source>
        <dbReference type="ARBA" id="ARBA00023015"/>
    </source>
</evidence>
<dbReference type="PANTHER" id="PTHR30146">
    <property type="entry name" value="LACI-RELATED TRANSCRIPTIONAL REPRESSOR"/>
    <property type="match status" value="1"/>
</dbReference>
<dbReference type="Gene3D" id="3.40.50.2300">
    <property type="match status" value="2"/>
</dbReference>
<evidence type="ECO:0000256" key="2">
    <source>
        <dbReference type="ARBA" id="ARBA00023125"/>
    </source>
</evidence>
<feature type="domain" description="HTH lacI-type" evidence="4">
    <location>
        <begin position="2"/>
        <end position="58"/>
    </location>
</feature>
<dbReference type="Pfam" id="PF00356">
    <property type="entry name" value="LacI"/>
    <property type="match status" value="1"/>
</dbReference>
<dbReference type="InterPro" id="IPR010982">
    <property type="entry name" value="Lambda_DNA-bd_dom_sf"/>
</dbReference>
<dbReference type="InterPro" id="IPR000843">
    <property type="entry name" value="HTH_LacI"/>
</dbReference>
<dbReference type="PANTHER" id="PTHR30146:SF149">
    <property type="entry name" value="HTH-TYPE TRANSCRIPTIONAL REGULATOR EBGR"/>
    <property type="match status" value="1"/>
</dbReference>
<accession>A0ABT4GBR3</accession>
<dbReference type="CDD" id="cd01392">
    <property type="entry name" value="HTH_LacI"/>
    <property type="match status" value="1"/>
</dbReference>
<proteinExistence type="predicted"/>
<dbReference type="GO" id="GO:0003677">
    <property type="term" value="F:DNA binding"/>
    <property type="evidence" value="ECO:0007669"/>
    <property type="project" value="UniProtKB-KW"/>
</dbReference>
<reference evidence="5 6" key="1">
    <citation type="submission" date="2022-05" db="EMBL/GenBank/DDBJ databases">
        <title>Genome Sequencing of Bee-Associated Microbes.</title>
        <authorList>
            <person name="Dunlap C."/>
        </authorList>
    </citation>
    <scope>NUCLEOTIDE SEQUENCE [LARGE SCALE GENOMIC DNA]</scope>
    <source>
        <strain evidence="5 6">NRRL B-14421</strain>
    </source>
</reference>
<evidence type="ECO:0000259" key="4">
    <source>
        <dbReference type="PROSITE" id="PS50932"/>
    </source>
</evidence>
<dbReference type="InterPro" id="IPR046335">
    <property type="entry name" value="LacI/GalR-like_sensor"/>
</dbReference>
<dbReference type="SUPFAM" id="SSF47413">
    <property type="entry name" value="lambda repressor-like DNA-binding domains"/>
    <property type="match status" value="1"/>
</dbReference>
<protein>
    <submittedName>
        <fullName evidence="5">LacI family DNA-binding transcriptional regulator</fullName>
    </submittedName>
</protein>
<keyword evidence="6" id="KW-1185">Reference proteome</keyword>
<gene>
    <name evidence="5" type="ORF">M5X19_12110</name>
</gene>
<dbReference type="SMART" id="SM00354">
    <property type="entry name" value="HTH_LACI"/>
    <property type="match status" value="1"/>
</dbReference>
<sequence length="342" mass="38118">MATIKDIAEQANVSSATVSRVLNNDLSLSVSDETRDRIFLVAEEIGYKPSRVKRLKKENELSNKQIGLLLWISSDDEKEDPYFSSVRLSVEKRCEELGIAIGKVVRGNNVDPSAFHQMDGLIVVGSVDMEDIEKIYPNRAAVVLVNHLLNNSNYDSVKLDFQQAVEDVLGHLFHLGHQKIGMIGGFEYVYKLGPNKKGPTAVDIRQLHFERVMKDKGWYNPEYMYTGEWNTASGYELMKEMLGKSDRPTACFISNDPMAIGALRALHENGVDVPSEMAIIGFDDIDVSAYVNPPLTSVKVFPEQIGRSAVQLLVERFEGREPVLHVTIGTSLVVRESCGGKK</sequence>
<comment type="caution">
    <text evidence="5">The sequence shown here is derived from an EMBL/GenBank/DDBJ whole genome shotgun (WGS) entry which is preliminary data.</text>
</comment>
<dbReference type="Proteomes" id="UP001527099">
    <property type="component" value="Unassembled WGS sequence"/>
</dbReference>
<dbReference type="EMBL" id="JAMDMX010000038">
    <property type="protein sequence ID" value="MCY9693635.1"/>
    <property type="molecule type" value="Genomic_DNA"/>
</dbReference>
<organism evidence="5 6">
    <name type="scientific">Paenibacillus alginolyticus</name>
    <dbReference type="NCBI Taxonomy" id="59839"/>
    <lineage>
        <taxon>Bacteria</taxon>
        <taxon>Bacillati</taxon>
        <taxon>Bacillota</taxon>
        <taxon>Bacilli</taxon>
        <taxon>Bacillales</taxon>
        <taxon>Paenibacillaceae</taxon>
        <taxon>Paenibacillus</taxon>
    </lineage>
</organism>
<evidence type="ECO:0000256" key="3">
    <source>
        <dbReference type="ARBA" id="ARBA00023163"/>
    </source>
</evidence>
<dbReference type="PROSITE" id="PS00356">
    <property type="entry name" value="HTH_LACI_1"/>
    <property type="match status" value="1"/>
</dbReference>
<dbReference type="RefSeq" id="WP_268615282.1">
    <property type="nucleotide sequence ID" value="NZ_JAMDMX010000038.1"/>
</dbReference>
<dbReference type="Pfam" id="PF13377">
    <property type="entry name" value="Peripla_BP_3"/>
    <property type="match status" value="1"/>
</dbReference>
<keyword evidence="1" id="KW-0805">Transcription regulation</keyword>
<dbReference type="CDD" id="cd01544">
    <property type="entry name" value="PBP1_GalR"/>
    <property type="match status" value="1"/>
</dbReference>
<dbReference type="PRINTS" id="PR00036">
    <property type="entry name" value="HTHLACI"/>
</dbReference>
<keyword evidence="2 5" id="KW-0238">DNA-binding</keyword>
<name>A0ABT4GBR3_9BACL</name>